<dbReference type="InterPro" id="IPR020861">
    <property type="entry name" value="Triosephosphate_isomerase_AS"/>
</dbReference>
<dbReference type="PROSITE" id="PS51440">
    <property type="entry name" value="TIM_2"/>
    <property type="match status" value="1"/>
</dbReference>
<dbReference type="CDD" id="cd00311">
    <property type="entry name" value="TIM"/>
    <property type="match status" value="1"/>
</dbReference>
<reference evidence="10 11" key="2">
    <citation type="journal article" date="2014" name="Curr. Biol.">
        <title>Symbiont-Supplemented Maternal Investment Underpinning Host's Ecological Adaptation.</title>
        <authorList>
            <person name="Kaiwa N."/>
            <person name="Hosokawa T."/>
            <person name="Nikoh N."/>
            <person name="Tanahashi M."/>
            <person name="Moriyama M."/>
            <person name="Meng X.Y."/>
            <person name="Maeda T."/>
            <person name="Yamaguchi K."/>
            <person name="Shigenobu S."/>
            <person name="Ito M."/>
            <person name="Fukatsu T."/>
        </authorList>
    </citation>
    <scope>NUCLEOTIDE SEQUENCE [LARGE SCALE GENOMIC DNA]</scope>
    <source>
        <strain evidence="10 11">UwTKB</strain>
    </source>
</reference>
<keyword evidence="11" id="KW-1185">Reference proteome</keyword>
<evidence type="ECO:0000256" key="9">
    <source>
        <dbReference type="RuleBase" id="RU363013"/>
    </source>
</evidence>
<dbReference type="GO" id="GO:0006094">
    <property type="term" value="P:gluconeogenesis"/>
    <property type="evidence" value="ECO:0007669"/>
    <property type="project" value="UniProtKB-UniRule"/>
</dbReference>
<dbReference type="GO" id="GO:0005829">
    <property type="term" value="C:cytosol"/>
    <property type="evidence" value="ECO:0007669"/>
    <property type="project" value="TreeGrafter"/>
</dbReference>
<evidence type="ECO:0000256" key="2">
    <source>
        <dbReference type="ARBA" id="ARBA00004939"/>
    </source>
</evidence>
<comment type="function">
    <text evidence="8">Involved in the gluconeogenesis. Catalyzes stereospecifically the conversion of dihydroxyacetone phosphate (DHAP) to D-glyceraldehyde-3-phosphate (G3P).</text>
</comment>
<dbReference type="UniPathway" id="UPA00138"/>
<dbReference type="InterPro" id="IPR000652">
    <property type="entry name" value="Triosephosphate_isomerase"/>
</dbReference>
<dbReference type="Proteomes" id="UP000031627">
    <property type="component" value="Chromosome"/>
</dbReference>
<dbReference type="GO" id="GO:0046166">
    <property type="term" value="P:glyceraldehyde-3-phosphate biosynthetic process"/>
    <property type="evidence" value="ECO:0007669"/>
    <property type="project" value="TreeGrafter"/>
</dbReference>
<keyword evidence="7 8" id="KW-0413">Isomerase</keyword>
<proteinExistence type="inferred from homology"/>
<dbReference type="InterPro" id="IPR022896">
    <property type="entry name" value="TrioseP_Isoase_bac/euk"/>
</dbReference>
<name>A0A090AJL9_9ENTR</name>
<keyword evidence="5 8" id="KW-0963">Cytoplasm</keyword>
<feature type="binding site" evidence="8">
    <location>
        <position position="214"/>
    </location>
    <ligand>
        <name>substrate</name>
    </ligand>
</feature>
<dbReference type="PANTHER" id="PTHR21139">
    <property type="entry name" value="TRIOSEPHOSPHATE ISOMERASE"/>
    <property type="match status" value="1"/>
</dbReference>
<dbReference type="PROSITE" id="PS00171">
    <property type="entry name" value="TIM_1"/>
    <property type="match status" value="1"/>
</dbReference>
<comment type="similarity">
    <text evidence="3 8 9">Belongs to the triosephosphate isomerase family.</text>
</comment>
<evidence type="ECO:0000313" key="11">
    <source>
        <dbReference type="Proteomes" id="UP000031627"/>
    </source>
</evidence>
<feature type="active site" description="Proton acceptor" evidence="8">
    <location>
        <position position="169"/>
    </location>
</feature>
<dbReference type="EMBL" id="AP014521">
    <property type="protein sequence ID" value="BAP58643.1"/>
    <property type="molecule type" value="Genomic_DNA"/>
</dbReference>
<dbReference type="PANTHER" id="PTHR21139:SF42">
    <property type="entry name" value="TRIOSEPHOSPHATE ISOMERASE"/>
    <property type="match status" value="1"/>
</dbReference>
<comment type="caution">
    <text evidence="8">Lacks conserved residue(s) required for the propagation of feature annotation.</text>
</comment>
<dbReference type="NCBIfam" id="TIGR00419">
    <property type="entry name" value="tim"/>
    <property type="match status" value="1"/>
</dbReference>
<evidence type="ECO:0000256" key="7">
    <source>
        <dbReference type="ARBA" id="ARBA00023235"/>
    </source>
</evidence>
<dbReference type="FunFam" id="3.20.20.70:FF:000016">
    <property type="entry name" value="Triosephosphate isomerase"/>
    <property type="match status" value="1"/>
</dbReference>
<dbReference type="GO" id="GO:0006096">
    <property type="term" value="P:glycolytic process"/>
    <property type="evidence" value="ECO:0007669"/>
    <property type="project" value="UniProtKB-UniRule"/>
</dbReference>
<dbReference type="AlphaFoldDB" id="A0A090AJL9"/>
<dbReference type="GO" id="GO:0004807">
    <property type="term" value="F:triose-phosphate isomerase activity"/>
    <property type="evidence" value="ECO:0007669"/>
    <property type="project" value="UniProtKB-UniRule"/>
</dbReference>
<accession>A0A090AJL9</accession>
<keyword evidence="4 8" id="KW-0312">Gluconeogenesis</keyword>
<dbReference type="InterPro" id="IPR035990">
    <property type="entry name" value="TIM_sf"/>
</dbReference>
<feature type="binding site" evidence="8">
    <location>
        <position position="175"/>
    </location>
    <ligand>
        <name>substrate</name>
    </ligand>
</feature>
<evidence type="ECO:0000256" key="8">
    <source>
        <dbReference type="HAMAP-Rule" id="MF_00147"/>
    </source>
</evidence>
<dbReference type="Gene3D" id="3.20.20.70">
    <property type="entry name" value="Aldolase class I"/>
    <property type="match status" value="1"/>
</dbReference>
<dbReference type="SUPFAM" id="SSF51351">
    <property type="entry name" value="Triosephosphate isomerase (TIM)"/>
    <property type="match status" value="1"/>
</dbReference>
<comment type="pathway">
    <text evidence="2">Carbohydrate metabolism; erythritol degradation.</text>
</comment>
<evidence type="ECO:0000256" key="1">
    <source>
        <dbReference type="ARBA" id="ARBA00004680"/>
    </source>
</evidence>
<feature type="active site" description="Electrophile" evidence="8">
    <location>
        <position position="96"/>
    </location>
</feature>
<comment type="subcellular location">
    <subcellularLocation>
        <location evidence="8 9">Cytoplasm</location>
    </subcellularLocation>
</comment>
<dbReference type="InterPro" id="IPR013785">
    <property type="entry name" value="Aldolase_TIM"/>
</dbReference>
<evidence type="ECO:0000256" key="6">
    <source>
        <dbReference type="ARBA" id="ARBA00023152"/>
    </source>
</evidence>
<comment type="catalytic activity">
    <reaction evidence="8 9">
        <text>D-glyceraldehyde 3-phosphate = dihydroxyacetone phosphate</text>
        <dbReference type="Rhea" id="RHEA:18585"/>
        <dbReference type="ChEBI" id="CHEBI:57642"/>
        <dbReference type="ChEBI" id="CHEBI:59776"/>
        <dbReference type="EC" id="5.3.1.1"/>
    </reaction>
</comment>
<evidence type="ECO:0000313" key="10">
    <source>
        <dbReference type="EMBL" id="BAP58643.1"/>
    </source>
</evidence>
<feature type="binding site" evidence="8">
    <location>
        <begin position="9"/>
        <end position="11"/>
    </location>
    <ligand>
        <name>substrate</name>
    </ligand>
</feature>
<dbReference type="HAMAP" id="MF_00147_B">
    <property type="entry name" value="TIM_B"/>
    <property type="match status" value="1"/>
</dbReference>
<dbReference type="UniPathway" id="UPA00109">
    <property type="reaction ID" value="UER00189"/>
</dbReference>
<evidence type="ECO:0000256" key="3">
    <source>
        <dbReference type="ARBA" id="ARBA00007422"/>
    </source>
</evidence>
<dbReference type="STRING" id="1410383.TGUWTKB_4160"/>
<dbReference type="Pfam" id="PF00121">
    <property type="entry name" value="TIM"/>
    <property type="match status" value="1"/>
</dbReference>
<evidence type="ECO:0000256" key="4">
    <source>
        <dbReference type="ARBA" id="ARBA00022432"/>
    </source>
</evidence>
<organism evidence="10 11">
    <name type="scientific">Candidatus Tachikawaea gelatinosa</name>
    <dbReference type="NCBI Taxonomy" id="1410383"/>
    <lineage>
        <taxon>Bacteria</taxon>
        <taxon>Pseudomonadati</taxon>
        <taxon>Pseudomonadota</taxon>
        <taxon>Gammaproteobacteria</taxon>
        <taxon>Enterobacterales</taxon>
        <taxon>Enterobacteriaceae</taxon>
        <taxon>Candidatus Tachikawaea</taxon>
    </lineage>
</organism>
<comment type="pathway">
    <text evidence="8 9">Carbohydrate biosynthesis; gluconeogenesis.</text>
</comment>
<keyword evidence="6 8" id="KW-0324">Glycolysis</keyword>
<dbReference type="GO" id="GO:0019563">
    <property type="term" value="P:glycerol catabolic process"/>
    <property type="evidence" value="ECO:0007669"/>
    <property type="project" value="TreeGrafter"/>
</dbReference>
<comment type="pathway">
    <text evidence="1 8 9">Carbohydrate degradation; glycolysis; D-glyceraldehyde 3-phosphate from glycerone phosphate: step 1/1.</text>
</comment>
<protein>
    <recommendedName>
        <fullName evidence="8 9">Triosephosphate isomerase</fullName>
        <shortName evidence="8">TIM</shortName>
        <shortName evidence="8">TPI</shortName>
        <ecNumber evidence="8 9">5.3.1.1</ecNumber>
    </recommendedName>
    <alternativeName>
        <fullName evidence="8">Triose-phosphate isomerase</fullName>
    </alternativeName>
</protein>
<gene>
    <name evidence="8 10" type="primary">tpiA</name>
    <name evidence="10" type="ORF">TGUWTKB_4160</name>
</gene>
<evidence type="ECO:0000256" key="5">
    <source>
        <dbReference type="ARBA" id="ARBA00022490"/>
    </source>
</evidence>
<sequence>MNKPIIIGNWKLNGSKYSIQTFVRNFFKELSNFKKCNIIIAPPNIYLDFFKNILFNKNLISLCAQDVDFNNYGSFTGETSPLMLKDIGVKYVIIGHSERRFYHKEDDQVITKKFSSLKKIGLIPIICIGETKTEKLQDKTIDVICYKQLNSIIEKMGVESLNDSIIAYEPIWAIGTGKAANPNEVQIIHESIRQFIFKKNSQTAKKVKILYGGSINEKNAIKFFEKQDVDGLLVGNAALETKIFSRIINEISYYNKNNN</sequence>
<reference evidence="11" key="1">
    <citation type="submission" date="2013-11" db="EMBL/GenBank/DDBJ databases">
        <title>Symbiont-containing voluminous jelly as an extraordinary maternal gift for overwintering insect nymphs.</title>
        <authorList>
            <person name="Kaiwa N."/>
            <person name="Hosokawa T."/>
            <person name="Nikoh N."/>
            <person name="Meng X.Y."/>
            <person name="Tanahashi M."/>
            <person name="Moriyama M."/>
            <person name="Maeda T."/>
            <person name="Yamaguchi K."/>
            <person name="Shigenobu S."/>
            <person name="Ito M."/>
            <person name="Fukatsu T."/>
        </authorList>
    </citation>
    <scope>NUCLEOTIDE SEQUENCE [LARGE SCALE GENOMIC DNA]</scope>
    <source>
        <strain evidence="11">UwTKB</strain>
    </source>
</reference>
<dbReference type="EC" id="5.3.1.1" evidence="8 9"/>
<dbReference type="HOGENOM" id="CLU_024251_2_1_6"/>
<dbReference type="RefSeq" id="WP_041063106.1">
    <property type="nucleotide sequence ID" value="NZ_AP014521.1"/>
</dbReference>
<dbReference type="OrthoDB" id="9809429at2"/>
<dbReference type="KEGG" id="sbw:TGUWTKB_4160"/>
<comment type="subunit">
    <text evidence="8 9">Homodimer.</text>
</comment>